<evidence type="ECO:0000313" key="2">
    <source>
        <dbReference type="Proteomes" id="UP000288805"/>
    </source>
</evidence>
<sequence>MATREITKRGSRGNGKEIALGKRGVSSWVQLGPASGRLFLEGLDQCIKNGKEDKWEKGWKEKGRSYSMVHEANKAGCFLRLGVVDAEEKRYGICIPKGRGEKGGWSVMAEVVRDLIASLD</sequence>
<proteinExistence type="predicted"/>
<organism evidence="1 2">
    <name type="scientific">Vitis vinifera</name>
    <name type="common">Grape</name>
    <dbReference type="NCBI Taxonomy" id="29760"/>
    <lineage>
        <taxon>Eukaryota</taxon>
        <taxon>Viridiplantae</taxon>
        <taxon>Streptophyta</taxon>
        <taxon>Embryophyta</taxon>
        <taxon>Tracheophyta</taxon>
        <taxon>Spermatophyta</taxon>
        <taxon>Magnoliopsida</taxon>
        <taxon>eudicotyledons</taxon>
        <taxon>Gunneridae</taxon>
        <taxon>Pentapetalae</taxon>
        <taxon>rosids</taxon>
        <taxon>Vitales</taxon>
        <taxon>Vitaceae</taxon>
        <taxon>Viteae</taxon>
        <taxon>Vitis</taxon>
    </lineage>
</organism>
<protein>
    <submittedName>
        <fullName evidence="1">Uncharacterized protein</fullName>
    </submittedName>
</protein>
<dbReference type="Proteomes" id="UP000288805">
    <property type="component" value="Unassembled WGS sequence"/>
</dbReference>
<name>A0A438CJV1_VITVI</name>
<dbReference type="AlphaFoldDB" id="A0A438CJV1"/>
<gene>
    <name evidence="1" type="ORF">CK203_090717</name>
</gene>
<comment type="caution">
    <text evidence="1">The sequence shown here is derived from an EMBL/GenBank/DDBJ whole genome shotgun (WGS) entry which is preliminary data.</text>
</comment>
<reference evidence="1 2" key="1">
    <citation type="journal article" date="2018" name="PLoS Genet.">
        <title>Population sequencing reveals clonal diversity and ancestral inbreeding in the grapevine cultivar Chardonnay.</title>
        <authorList>
            <person name="Roach M.J."/>
            <person name="Johnson D.L."/>
            <person name="Bohlmann J."/>
            <person name="van Vuuren H.J."/>
            <person name="Jones S.J."/>
            <person name="Pretorius I.S."/>
            <person name="Schmidt S.A."/>
            <person name="Borneman A.R."/>
        </authorList>
    </citation>
    <scope>NUCLEOTIDE SEQUENCE [LARGE SCALE GENOMIC DNA]</scope>
    <source>
        <strain evidence="2">cv. Chardonnay</strain>
        <tissue evidence="1">Leaf</tissue>
    </source>
</reference>
<dbReference type="EMBL" id="QGNW01002193">
    <property type="protein sequence ID" value="RVW23494.1"/>
    <property type="molecule type" value="Genomic_DNA"/>
</dbReference>
<evidence type="ECO:0000313" key="1">
    <source>
        <dbReference type="EMBL" id="RVW23494.1"/>
    </source>
</evidence>
<accession>A0A438CJV1</accession>